<evidence type="ECO:0000256" key="5">
    <source>
        <dbReference type="ARBA" id="ARBA00022989"/>
    </source>
</evidence>
<keyword evidence="6 8" id="KW-0472">Membrane</keyword>
<dbReference type="InterPro" id="IPR039428">
    <property type="entry name" value="NUOK/Mnh_C1-like"/>
</dbReference>
<evidence type="ECO:0000313" key="9">
    <source>
        <dbReference type="EMBL" id="TDQ44740.1"/>
    </source>
</evidence>
<dbReference type="Gene3D" id="1.10.287.3510">
    <property type="match status" value="1"/>
</dbReference>
<evidence type="ECO:0000256" key="6">
    <source>
        <dbReference type="ARBA" id="ARBA00023136"/>
    </source>
</evidence>
<evidence type="ECO:0000256" key="8">
    <source>
        <dbReference type="SAM" id="Phobius"/>
    </source>
</evidence>
<proteinExistence type="inferred from homology"/>
<comment type="subcellular location">
    <subcellularLocation>
        <location evidence="1">Cell membrane</location>
        <topology evidence="1">Multi-pass membrane protein</topology>
    </subcellularLocation>
</comment>
<evidence type="ECO:0000313" key="10">
    <source>
        <dbReference type="Proteomes" id="UP000295510"/>
    </source>
</evidence>
<protein>
    <submittedName>
        <fullName evidence="9">Multisubunit sodium/proton antiporter MrpC subunit</fullName>
    </submittedName>
</protein>
<evidence type="ECO:0000256" key="1">
    <source>
        <dbReference type="ARBA" id="ARBA00004651"/>
    </source>
</evidence>
<dbReference type="Proteomes" id="UP000295510">
    <property type="component" value="Unassembled WGS sequence"/>
</dbReference>
<name>A0A4R6UDF0_9BURK</name>
<dbReference type="Pfam" id="PF00420">
    <property type="entry name" value="Oxidored_q2"/>
    <property type="match status" value="1"/>
</dbReference>
<dbReference type="PANTHER" id="PTHR34583">
    <property type="entry name" value="ANTIPORTER SUBUNIT MNHC2-RELATED"/>
    <property type="match status" value="1"/>
</dbReference>
<accession>A0A4R6UDF0</accession>
<dbReference type="PANTHER" id="PTHR34583:SF2">
    <property type="entry name" value="ANTIPORTER SUBUNIT MNHC2-RELATED"/>
    <property type="match status" value="1"/>
</dbReference>
<evidence type="ECO:0000256" key="7">
    <source>
        <dbReference type="SAM" id="MobiDB-lite"/>
    </source>
</evidence>
<dbReference type="AlphaFoldDB" id="A0A4R6UDF0"/>
<feature type="transmembrane region" description="Helical" evidence="8">
    <location>
        <begin position="74"/>
        <end position="95"/>
    </location>
</feature>
<evidence type="ECO:0000256" key="4">
    <source>
        <dbReference type="ARBA" id="ARBA00022692"/>
    </source>
</evidence>
<dbReference type="RefSeq" id="WP_133595668.1">
    <property type="nucleotide sequence ID" value="NZ_SNYL01000002.1"/>
</dbReference>
<dbReference type="OrthoDB" id="9799219at2"/>
<comment type="caution">
    <text evidence="9">The sequence shown here is derived from an EMBL/GenBank/DDBJ whole genome shotgun (WGS) entry which is preliminary data.</text>
</comment>
<feature type="region of interest" description="Disordered" evidence="7">
    <location>
        <begin position="114"/>
        <end position="145"/>
    </location>
</feature>
<reference evidence="9 10" key="1">
    <citation type="submission" date="2019-03" db="EMBL/GenBank/DDBJ databases">
        <title>Genomic Encyclopedia of Type Strains, Phase IV (KMG-IV): sequencing the most valuable type-strain genomes for metagenomic binning, comparative biology and taxonomic classification.</title>
        <authorList>
            <person name="Goeker M."/>
        </authorList>
    </citation>
    <scope>NUCLEOTIDE SEQUENCE [LARGE SCALE GENOMIC DNA]</scope>
    <source>
        <strain evidence="9 10">DSM 19605</strain>
    </source>
</reference>
<gene>
    <name evidence="9" type="ORF">DFR43_10282</name>
</gene>
<keyword evidence="3" id="KW-1003">Cell membrane</keyword>
<dbReference type="InterPro" id="IPR050601">
    <property type="entry name" value="CPA3_antiporter_subunitC"/>
</dbReference>
<evidence type="ECO:0000256" key="3">
    <source>
        <dbReference type="ARBA" id="ARBA00022475"/>
    </source>
</evidence>
<keyword evidence="10" id="KW-1185">Reference proteome</keyword>
<sequence>MIWLLALTVWVAVSAGIYLSLSKDVFRCVLGLGILGSAVNLVLFVSGRIEVMEPAVVPLGETVLRDAANPLPQALVLTAIVIGFALVCFSLALVLRLIQRAGTDDALELRMAEPLPTDPVKPPYNGAAHEPAWPDAASAPRKEAA</sequence>
<keyword evidence="5 8" id="KW-1133">Transmembrane helix</keyword>
<dbReference type="GO" id="GO:0005886">
    <property type="term" value="C:plasma membrane"/>
    <property type="evidence" value="ECO:0007669"/>
    <property type="project" value="UniProtKB-SubCell"/>
</dbReference>
<keyword evidence="4 8" id="KW-0812">Transmembrane</keyword>
<evidence type="ECO:0000256" key="2">
    <source>
        <dbReference type="ARBA" id="ARBA00010388"/>
    </source>
</evidence>
<comment type="similarity">
    <text evidence="2">Belongs to the CPA3 antiporters (TC 2.A.63) subunit C family.</text>
</comment>
<organism evidence="9 10">
    <name type="scientific">Tepidicella xavieri</name>
    <dbReference type="NCBI Taxonomy" id="360241"/>
    <lineage>
        <taxon>Bacteria</taxon>
        <taxon>Pseudomonadati</taxon>
        <taxon>Pseudomonadota</taxon>
        <taxon>Betaproteobacteria</taxon>
        <taxon>Burkholderiales</taxon>
        <taxon>Tepidicella</taxon>
    </lineage>
</organism>
<dbReference type="EMBL" id="SNYL01000002">
    <property type="protein sequence ID" value="TDQ44740.1"/>
    <property type="molecule type" value="Genomic_DNA"/>
</dbReference>